<dbReference type="RefSeq" id="WP_021292502.1">
    <property type="nucleotide sequence ID" value="NZ_BNER01000005.1"/>
</dbReference>
<reference evidence="2" key="2">
    <citation type="submission" date="2014-05" db="EMBL/GenBank/DDBJ databases">
        <title>Draft genome sequence of Virgibacillus massiliensis Vm-5.</title>
        <authorList>
            <person name="Khelaifia S."/>
            <person name="Croce O."/>
            <person name="Lagier J.C."/>
            <person name="Raoult D."/>
        </authorList>
    </citation>
    <scope>NUCLEOTIDE SEQUENCE [LARGE SCALE GENOMIC DNA]</scope>
    <source>
        <strain evidence="2">Vm-5</strain>
    </source>
</reference>
<protein>
    <recommendedName>
        <fullName evidence="3">Sporulation protein Cse60</fullName>
    </recommendedName>
</protein>
<dbReference type="AlphaFoldDB" id="A0A024QGG7"/>
<evidence type="ECO:0000313" key="2">
    <source>
        <dbReference type="Proteomes" id="UP000028875"/>
    </source>
</evidence>
<evidence type="ECO:0008006" key="3">
    <source>
        <dbReference type="Google" id="ProtNLM"/>
    </source>
</evidence>
<name>A0A024QGG7_9BACI</name>
<comment type="caution">
    <text evidence="1">The sequence shown here is derived from an EMBL/GenBank/DDBJ whole genome shotgun (WGS) entry which is preliminary data.</text>
</comment>
<gene>
    <name evidence="1" type="ORF">BN990_03963</name>
</gene>
<dbReference type="EMBL" id="CCDP010000003">
    <property type="protein sequence ID" value="CDQ41589.1"/>
    <property type="molecule type" value="Genomic_DNA"/>
</dbReference>
<keyword evidence="2" id="KW-1185">Reference proteome</keyword>
<accession>A0A024QGG7</accession>
<dbReference type="STRING" id="1462526.BN990_03963"/>
<proteinExistence type="predicted"/>
<evidence type="ECO:0000313" key="1">
    <source>
        <dbReference type="EMBL" id="CDQ41589.1"/>
    </source>
</evidence>
<sequence length="53" mass="6093">MKIETFTGFTEQGLSKKVNRFLEDNPIEVVDIKFSSSIFYMGAMVIYNTHNNS</sequence>
<organism evidence="1 2">
    <name type="scientific">Virgibacillus massiliensis</name>
    <dbReference type="NCBI Taxonomy" id="1462526"/>
    <lineage>
        <taxon>Bacteria</taxon>
        <taxon>Bacillati</taxon>
        <taxon>Bacillota</taxon>
        <taxon>Bacilli</taxon>
        <taxon>Bacillales</taxon>
        <taxon>Bacillaceae</taxon>
        <taxon>Virgibacillus</taxon>
    </lineage>
</organism>
<dbReference type="Proteomes" id="UP000028875">
    <property type="component" value="Unassembled WGS sequence"/>
</dbReference>
<reference evidence="1 2" key="1">
    <citation type="submission" date="2014-03" db="EMBL/GenBank/DDBJ databases">
        <authorList>
            <person name="Urmite Genomes U."/>
        </authorList>
    </citation>
    <scope>NUCLEOTIDE SEQUENCE [LARGE SCALE GENOMIC DNA]</scope>
    <source>
        <strain evidence="1 2">Vm-5</strain>
    </source>
</reference>